<name>A0A0L8HGW4_OCTBM</name>
<gene>
    <name evidence="2" type="ORF">OCBIM_22014865mg</name>
</gene>
<keyword evidence="1" id="KW-1133">Transmembrane helix</keyword>
<accession>A0A0L8HGW4</accession>
<proteinExistence type="predicted"/>
<dbReference type="AlphaFoldDB" id="A0A0L8HGW4"/>
<feature type="transmembrane region" description="Helical" evidence="1">
    <location>
        <begin position="51"/>
        <end position="73"/>
    </location>
</feature>
<organism evidence="2">
    <name type="scientific">Octopus bimaculoides</name>
    <name type="common">California two-spotted octopus</name>
    <dbReference type="NCBI Taxonomy" id="37653"/>
    <lineage>
        <taxon>Eukaryota</taxon>
        <taxon>Metazoa</taxon>
        <taxon>Spiralia</taxon>
        <taxon>Lophotrochozoa</taxon>
        <taxon>Mollusca</taxon>
        <taxon>Cephalopoda</taxon>
        <taxon>Coleoidea</taxon>
        <taxon>Octopodiformes</taxon>
        <taxon>Octopoda</taxon>
        <taxon>Incirrata</taxon>
        <taxon>Octopodidae</taxon>
        <taxon>Octopus</taxon>
    </lineage>
</organism>
<sequence>MASKEGKLIKTNPVFAVLMSSHFKDKKKKEETRGWGCGETLQIKPMFLLHFFYFVFFHIVISILNLIIPLKLLKMQNNFIKNWKKRKNCLML</sequence>
<protein>
    <submittedName>
        <fullName evidence="2">Uncharacterized protein</fullName>
    </submittedName>
</protein>
<evidence type="ECO:0000313" key="2">
    <source>
        <dbReference type="EMBL" id="KOF88471.1"/>
    </source>
</evidence>
<evidence type="ECO:0000256" key="1">
    <source>
        <dbReference type="SAM" id="Phobius"/>
    </source>
</evidence>
<reference evidence="2" key="1">
    <citation type="submission" date="2015-07" db="EMBL/GenBank/DDBJ databases">
        <title>MeaNS - Measles Nucleotide Surveillance Program.</title>
        <authorList>
            <person name="Tran T."/>
            <person name="Druce J."/>
        </authorList>
    </citation>
    <scope>NUCLEOTIDE SEQUENCE</scope>
    <source>
        <strain evidence="2">UCB-OBI-ISO-001</strain>
        <tissue evidence="2">Gonad</tissue>
    </source>
</reference>
<dbReference type="EMBL" id="KQ418184">
    <property type="protein sequence ID" value="KOF88471.1"/>
    <property type="molecule type" value="Genomic_DNA"/>
</dbReference>
<keyword evidence="1" id="KW-0812">Transmembrane</keyword>
<keyword evidence="1" id="KW-0472">Membrane</keyword>